<sequence>MDLRKSFDIDAVNYDKWRPRYCKELFNDIIEYSKLNSETECLEIGCGTGQATEPILNTGSPVLAIELGENFTEYTRNKFRSYKNFRIENADFEKIPLQNNKFDLVFSGTAFHWIPEEIGYPKVFHILKSGGAISVFWNKPAPKSFNDPLHLKMQKVYEKYFGPGSMKKAEAELNNPQERYKKIIGTIEKYGFIEAECRLYRQVREFNAEAYIALISTYSDHIALPEPVKSQFFNGIRDAIHDFNNSIKVYDTIDLYMARKP</sequence>
<dbReference type="CDD" id="cd02440">
    <property type="entry name" value="AdoMet_MTases"/>
    <property type="match status" value="1"/>
</dbReference>
<dbReference type="Gene3D" id="3.40.50.150">
    <property type="entry name" value="Vaccinia Virus protein VP39"/>
    <property type="match status" value="1"/>
</dbReference>
<dbReference type="PANTHER" id="PTHR44942">
    <property type="entry name" value="METHYLTRANSF_11 DOMAIN-CONTAINING PROTEIN"/>
    <property type="match status" value="1"/>
</dbReference>
<dbReference type="PANTHER" id="PTHR44942:SF4">
    <property type="entry name" value="METHYLTRANSFERASE TYPE 11 DOMAIN-CONTAINING PROTEIN"/>
    <property type="match status" value="1"/>
</dbReference>
<keyword evidence="7" id="KW-1185">Reference proteome</keyword>
<comment type="similarity">
    <text evidence="1">Belongs to the methyltransferase superfamily.</text>
</comment>
<dbReference type="GO" id="GO:0000179">
    <property type="term" value="F:rRNA (adenine-N6,N6-)-dimethyltransferase activity"/>
    <property type="evidence" value="ECO:0007669"/>
    <property type="project" value="InterPro"/>
</dbReference>
<dbReference type="EMBL" id="MZGX01000033">
    <property type="protein sequence ID" value="OPX42189.1"/>
    <property type="molecule type" value="Genomic_DNA"/>
</dbReference>
<proteinExistence type="inferred from homology"/>
<keyword evidence="3 6" id="KW-0808">Transferase</keyword>
<reference evidence="6 7" key="1">
    <citation type="submission" date="2017-03" db="EMBL/GenBank/DDBJ databases">
        <title>Genome sequence of Clostridium hungatei DSM 14427.</title>
        <authorList>
            <person name="Poehlein A."/>
            <person name="Daniel R."/>
        </authorList>
    </citation>
    <scope>NUCLEOTIDE SEQUENCE [LARGE SCALE GENOMIC DNA]</scope>
    <source>
        <strain evidence="6 7">DSM 14427</strain>
    </source>
</reference>
<dbReference type="STRING" id="48256.CLHUN_39760"/>
<dbReference type="AlphaFoldDB" id="A0A1V4SE50"/>
<dbReference type="Pfam" id="PF08241">
    <property type="entry name" value="Methyltransf_11"/>
    <property type="match status" value="1"/>
</dbReference>
<evidence type="ECO:0000256" key="1">
    <source>
        <dbReference type="ARBA" id="ARBA00008361"/>
    </source>
</evidence>
<dbReference type="Proteomes" id="UP000191554">
    <property type="component" value="Unassembled WGS sequence"/>
</dbReference>
<keyword evidence="2 6" id="KW-0489">Methyltransferase</keyword>
<dbReference type="RefSeq" id="WP_080066447.1">
    <property type="nucleotide sequence ID" value="NZ_MZGX01000033.1"/>
</dbReference>
<protein>
    <submittedName>
        <fullName evidence="6">Demethylmenaquinone methyltransferase</fullName>
        <ecNumber evidence="6">2.1.1.163</ecNumber>
    </submittedName>
</protein>
<organism evidence="6 7">
    <name type="scientific">Ruminiclostridium hungatei</name>
    <name type="common">Clostridium hungatei</name>
    <dbReference type="NCBI Taxonomy" id="48256"/>
    <lineage>
        <taxon>Bacteria</taxon>
        <taxon>Bacillati</taxon>
        <taxon>Bacillota</taxon>
        <taxon>Clostridia</taxon>
        <taxon>Eubacteriales</taxon>
        <taxon>Oscillospiraceae</taxon>
        <taxon>Ruminiclostridium</taxon>
    </lineage>
</organism>
<evidence type="ECO:0000256" key="3">
    <source>
        <dbReference type="ARBA" id="ARBA00022679"/>
    </source>
</evidence>
<dbReference type="SUPFAM" id="SSF53335">
    <property type="entry name" value="S-adenosyl-L-methionine-dependent methyltransferases"/>
    <property type="match status" value="1"/>
</dbReference>
<feature type="domain" description="Ribosomal RNA adenine methylase transferase N-terminal" evidence="5">
    <location>
        <begin position="25"/>
        <end position="155"/>
    </location>
</feature>
<evidence type="ECO:0000259" key="5">
    <source>
        <dbReference type="SMART" id="SM00650"/>
    </source>
</evidence>
<name>A0A1V4SE50_RUMHU</name>
<keyword evidence="4" id="KW-0949">S-adenosyl-L-methionine</keyword>
<evidence type="ECO:0000256" key="2">
    <source>
        <dbReference type="ARBA" id="ARBA00022603"/>
    </source>
</evidence>
<dbReference type="InterPro" id="IPR013216">
    <property type="entry name" value="Methyltransf_11"/>
</dbReference>
<dbReference type="InterPro" id="IPR020598">
    <property type="entry name" value="rRNA_Ade_methylase_Trfase_N"/>
</dbReference>
<gene>
    <name evidence="6" type="primary">ubiE_3</name>
    <name evidence="6" type="ORF">CLHUN_39760</name>
</gene>
<evidence type="ECO:0000313" key="7">
    <source>
        <dbReference type="Proteomes" id="UP000191554"/>
    </source>
</evidence>
<dbReference type="SMART" id="SM00650">
    <property type="entry name" value="rADc"/>
    <property type="match status" value="1"/>
</dbReference>
<dbReference type="InterPro" id="IPR051052">
    <property type="entry name" value="Diverse_substrate_MTase"/>
</dbReference>
<evidence type="ECO:0000313" key="6">
    <source>
        <dbReference type="EMBL" id="OPX42189.1"/>
    </source>
</evidence>
<evidence type="ECO:0000256" key="4">
    <source>
        <dbReference type="ARBA" id="ARBA00022691"/>
    </source>
</evidence>
<dbReference type="InterPro" id="IPR029063">
    <property type="entry name" value="SAM-dependent_MTases_sf"/>
</dbReference>
<accession>A0A1V4SE50</accession>
<comment type="caution">
    <text evidence="6">The sequence shown here is derived from an EMBL/GenBank/DDBJ whole genome shotgun (WGS) entry which is preliminary data.</text>
</comment>
<dbReference type="GO" id="GO:0043770">
    <property type="term" value="F:demethylmenaquinone methyltransferase activity"/>
    <property type="evidence" value="ECO:0007669"/>
    <property type="project" value="UniProtKB-EC"/>
</dbReference>
<dbReference type="EC" id="2.1.1.163" evidence="6"/>